<dbReference type="PRINTS" id="PR00455">
    <property type="entry name" value="HTHTETR"/>
</dbReference>
<evidence type="ECO:0000256" key="1">
    <source>
        <dbReference type="ARBA" id="ARBA00023015"/>
    </source>
</evidence>
<accession>A0A371JI39</accession>
<gene>
    <name evidence="6" type="ORF">CG710_005360</name>
</gene>
<keyword evidence="7" id="KW-1185">Reference proteome</keyword>
<dbReference type="RefSeq" id="WP_094377709.1">
    <property type="nucleotide sequence ID" value="NZ_NOKA02000004.1"/>
</dbReference>
<dbReference type="Gene3D" id="1.10.357.10">
    <property type="entry name" value="Tetracycline Repressor, domain 2"/>
    <property type="match status" value="1"/>
</dbReference>
<evidence type="ECO:0000259" key="5">
    <source>
        <dbReference type="PROSITE" id="PS50977"/>
    </source>
</evidence>
<evidence type="ECO:0000313" key="7">
    <source>
        <dbReference type="Proteomes" id="UP000216411"/>
    </source>
</evidence>
<dbReference type="PANTHER" id="PTHR30055:SF234">
    <property type="entry name" value="HTH-TYPE TRANSCRIPTIONAL REGULATOR BETI"/>
    <property type="match status" value="1"/>
</dbReference>
<evidence type="ECO:0000256" key="3">
    <source>
        <dbReference type="ARBA" id="ARBA00023163"/>
    </source>
</evidence>
<evidence type="ECO:0000313" key="6">
    <source>
        <dbReference type="EMBL" id="RDY32408.1"/>
    </source>
</evidence>
<dbReference type="Proteomes" id="UP000216411">
    <property type="component" value="Unassembled WGS sequence"/>
</dbReference>
<proteinExistence type="predicted"/>
<sequence>MVIEKSEECKKNILESAQKEFVLQGYHDSSMRIIAKNAGVTTGAIYRYYPNKDSLFLAVTKSAVESFYQMYDQAYDQTVEDAFQGISYTEKSNKQGSQSSLAAMYDLIYEQFDKFYLLANYSHETIKGSFLQELVERETKTWIKYIEILKNKYNSNYVINKNSLHIICEVYIKAIFEPICHKMDKETAIAEATFFRQFFIDGCLGIEKIIKNN</sequence>
<keyword evidence="2 4" id="KW-0238">DNA-binding</keyword>
<dbReference type="GO" id="GO:0003700">
    <property type="term" value="F:DNA-binding transcription factor activity"/>
    <property type="evidence" value="ECO:0007669"/>
    <property type="project" value="TreeGrafter"/>
</dbReference>
<dbReference type="SUPFAM" id="SSF46689">
    <property type="entry name" value="Homeodomain-like"/>
    <property type="match status" value="1"/>
</dbReference>
<name>A0A371JI39_9FIRM</name>
<dbReference type="InterPro" id="IPR050109">
    <property type="entry name" value="HTH-type_TetR-like_transc_reg"/>
</dbReference>
<dbReference type="Pfam" id="PF00440">
    <property type="entry name" value="TetR_N"/>
    <property type="match status" value="1"/>
</dbReference>
<dbReference type="OrthoDB" id="494991at2"/>
<dbReference type="InterPro" id="IPR001647">
    <property type="entry name" value="HTH_TetR"/>
</dbReference>
<keyword evidence="1" id="KW-0805">Transcription regulation</keyword>
<feature type="DNA-binding region" description="H-T-H motif" evidence="4">
    <location>
        <begin position="30"/>
        <end position="49"/>
    </location>
</feature>
<dbReference type="GO" id="GO:0000976">
    <property type="term" value="F:transcription cis-regulatory region binding"/>
    <property type="evidence" value="ECO:0007669"/>
    <property type="project" value="TreeGrafter"/>
</dbReference>
<comment type="caution">
    <text evidence="6">The sequence shown here is derived from an EMBL/GenBank/DDBJ whole genome shotgun (WGS) entry which is preliminary data.</text>
</comment>
<keyword evidence="3" id="KW-0804">Transcription</keyword>
<feature type="domain" description="HTH tetR-type" evidence="5">
    <location>
        <begin position="7"/>
        <end position="67"/>
    </location>
</feature>
<reference evidence="6 7" key="1">
    <citation type="journal article" date="2017" name="Genome Announc.">
        <title>Draft Genome Sequence of a Sporulating and Motile Strain of Lachnotalea glycerini Isolated from Water in Quebec City, Canada.</title>
        <authorList>
            <person name="Maheux A.F."/>
            <person name="Boudreau D.K."/>
            <person name="Berube E."/>
            <person name="Boissinot M."/>
            <person name="Raymond F."/>
            <person name="Brodeur S."/>
            <person name="Corbeil J."/>
            <person name="Isabel S."/>
            <person name="Omar R.F."/>
            <person name="Bergeron M.G."/>
        </authorList>
    </citation>
    <scope>NUCLEOTIDE SEQUENCE [LARGE SCALE GENOMIC DNA]</scope>
    <source>
        <strain evidence="6 7">CCRI-19302</strain>
    </source>
</reference>
<organism evidence="6 7">
    <name type="scientific">Lachnotalea glycerini</name>
    <dbReference type="NCBI Taxonomy" id="1763509"/>
    <lineage>
        <taxon>Bacteria</taxon>
        <taxon>Bacillati</taxon>
        <taxon>Bacillota</taxon>
        <taxon>Clostridia</taxon>
        <taxon>Lachnospirales</taxon>
        <taxon>Lachnospiraceae</taxon>
        <taxon>Lachnotalea</taxon>
    </lineage>
</organism>
<dbReference type="AlphaFoldDB" id="A0A371JI39"/>
<evidence type="ECO:0000256" key="2">
    <source>
        <dbReference type="ARBA" id="ARBA00023125"/>
    </source>
</evidence>
<protein>
    <submittedName>
        <fullName evidence="6">TetR/AcrR family transcriptional regulator</fullName>
    </submittedName>
</protein>
<dbReference type="EMBL" id="NOKA02000004">
    <property type="protein sequence ID" value="RDY32408.1"/>
    <property type="molecule type" value="Genomic_DNA"/>
</dbReference>
<dbReference type="PROSITE" id="PS50977">
    <property type="entry name" value="HTH_TETR_2"/>
    <property type="match status" value="1"/>
</dbReference>
<dbReference type="InterPro" id="IPR009057">
    <property type="entry name" value="Homeodomain-like_sf"/>
</dbReference>
<dbReference type="PANTHER" id="PTHR30055">
    <property type="entry name" value="HTH-TYPE TRANSCRIPTIONAL REGULATOR RUTR"/>
    <property type="match status" value="1"/>
</dbReference>
<evidence type="ECO:0000256" key="4">
    <source>
        <dbReference type="PROSITE-ProRule" id="PRU00335"/>
    </source>
</evidence>